<dbReference type="GO" id="GO:0008289">
    <property type="term" value="F:lipid binding"/>
    <property type="evidence" value="ECO:0007669"/>
    <property type="project" value="InterPro"/>
</dbReference>
<dbReference type="PANTHER" id="PTHR10504:SF16">
    <property type="entry name" value="PHOSPHOLIPID TRANSFER PROTEIN"/>
    <property type="match status" value="1"/>
</dbReference>
<evidence type="ECO:0008006" key="12">
    <source>
        <dbReference type="Google" id="ProtNLM"/>
    </source>
</evidence>
<feature type="chain" id="PRO_5035421804" description="PLTP protein" evidence="7">
    <location>
        <begin position="19"/>
        <end position="477"/>
    </location>
</feature>
<proteinExistence type="inferred from homology"/>
<dbReference type="GO" id="GO:1990050">
    <property type="term" value="F:phosphatidic acid transfer activity"/>
    <property type="evidence" value="ECO:0007669"/>
    <property type="project" value="TreeGrafter"/>
</dbReference>
<dbReference type="SMART" id="SM00328">
    <property type="entry name" value="BPI1"/>
    <property type="match status" value="1"/>
</dbReference>
<dbReference type="GO" id="GO:0005615">
    <property type="term" value="C:extracellular space"/>
    <property type="evidence" value="ECO:0007669"/>
    <property type="project" value="TreeGrafter"/>
</dbReference>
<keyword evidence="3" id="KW-0964">Secreted</keyword>
<dbReference type="Gene3D" id="3.15.10.10">
    <property type="entry name" value="Bactericidal permeability-increasing protein, domain 1"/>
    <property type="match status" value="1"/>
</dbReference>
<gene>
    <name evidence="10" type="ORF">HGM15179_006258</name>
</gene>
<dbReference type="FunFam" id="3.15.20.10:FF:000001">
    <property type="entry name" value="Phospholipid transfer protein"/>
    <property type="match status" value="1"/>
</dbReference>
<dbReference type="SUPFAM" id="SSF55394">
    <property type="entry name" value="Bactericidal permeability-increasing protein, BPI"/>
    <property type="match status" value="2"/>
</dbReference>
<feature type="region of interest" description="Disordered" evidence="6">
    <location>
        <begin position="454"/>
        <end position="477"/>
    </location>
</feature>
<evidence type="ECO:0000256" key="2">
    <source>
        <dbReference type="ARBA" id="ARBA00007292"/>
    </source>
</evidence>
<dbReference type="GO" id="GO:1904121">
    <property type="term" value="F:phosphatidylethanolamine transfer activity"/>
    <property type="evidence" value="ECO:0007669"/>
    <property type="project" value="TreeGrafter"/>
</dbReference>
<comment type="similarity">
    <text evidence="2">Belongs to the BPI/LBP/Plunc superfamily. BPI/LBP family.</text>
</comment>
<evidence type="ECO:0000256" key="1">
    <source>
        <dbReference type="ARBA" id="ARBA00004613"/>
    </source>
</evidence>
<dbReference type="OrthoDB" id="8862579at2759"/>
<dbReference type="PANTHER" id="PTHR10504">
    <property type="entry name" value="BACTERICIDAL PERMEABILITY-INCREASING BPI PROTEIN-RELATED"/>
    <property type="match status" value="1"/>
</dbReference>
<dbReference type="GO" id="GO:0034375">
    <property type="term" value="P:high-density lipoprotein particle remodeling"/>
    <property type="evidence" value="ECO:0007669"/>
    <property type="project" value="TreeGrafter"/>
</dbReference>
<dbReference type="SMART" id="SM00329">
    <property type="entry name" value="BPI2"/>
    <property type="match status" value="1"/>
</dbReference>
<keyword evidence="5" id="KW-0325">Glycoprotein</keyword>
<dbReference type="AlphaFoldDB" id="A0A8K1LNH0"/>
<evidence type="ECO:0000256" key="4">
    <source>
        <dbReference type="ARBA" id="ARBA00023157"/>
    </source>
</evidence>
<sequence length="477" mass="53217">MAAGSCLLLLLLPSLVTALHSPPGCKIRITSKGLDLVKQEGLRFVEQELQNITVSDLHGNEGQFQYNISQVKVTDLQMAFSDLNFQPQQHLVFNINNASISLRFRRQLLYWFFYDIGSINASADGVYIHTVLQLAKDEAGRLKISNMTCDASIARMHAGFSGTLRKVYEFLSTFIVTGMRFLLSQQVHHTSISSLAVRNYVDEHIGIDYSLLRDPSISTDTLDLDFKGMFFPRVREDQELENHAVEPVIKETERMVYVAFSEYFFDSAMHSYFQAGVLTMELQGEKVPKDLEVLLRATFFGTIFMLSPSVDAPLRLVLQVSAPPRCTIKPSGTSVSVSAFLNISLVPPDRPPVQLSSMAMETKLSAKVFLQEKALRVQLDLRRYGERAQQGSASSQLSLSAEKTKKGVQIPLPEGMDFTREVVTNHAGFLTVGADLHFSKGLREVIDKYRPVPTATPYSSPWPAEPSLEPSLEPSSL</sequence>
<feature type="signal peptide" evidence="7">
    <location>
        <begin position="1"/>
        <end position="18"/>
    </location>
</feature>
<dbReference type="Pfam" id="PF02886">
    <property type="entry name" value="LBP_BPI_CETP_C"/>
    <property type="match status" value="2"/>
</dbReference>
<keyword evidence="7" id="KW-0732">Signal</keyword>
<evidence type="ECO:0000256" key="3">
    <source>
        <dbReference type="ARBA" id="ARBA00022525"/>
    </source>
</evidence>
<feature type="domain" description="Lipid-binding serum glycoprotein N-terminal" evidence="8">
    <location>
        <begin position="28"/>
        <end position="235"/>
    </location>
</feature>
<dbReference type="InterPro" id="IPR032942">
    <property type="entry name" value="BPI/LBP/Plunc"/>
</dbReference>
<evidence type="ECO:0000259" key="9">
    <source>
        <dbReference type="SMART" id="SM00329"/>
    </source>
</evidence>
<evidence type="ECO:0000256" key="6">
    <source>
        <dbReference type="SAM" id="MobiDB-lite"/>
    </source>
</evidence>
<evidence type="ECO:0000256" key="7">
    <source>
        <dbReference type="SAM" id="SignalP"/>
    </source>
</evidence>
<comment type="subcellular location">
    <subcellularLocation>
        <location evidence="1">Secreted</location>
    </subcellularLocation>
</comment>
<dbReference type="GO" id="GO:0120017">
    <property type="term" value="F:ceramide transfer activity"/>
    <property type="evidence" value="ECO:0007669"/>
    <property type="project" value="TreeGrafter"/>
</dbReference>
<dbReference type="InterPro" id="IPR017942">
    <property type="entry name" value="Lipid-bd_serum_glycop_N"/>
</dbReference>
<keyword evidence="11" id="KW-1185">Reference proteome</keyword>
<evidence type="ECO:0000259" key="8">
    <source>
        <dbReference type="SMART" id="SM00328"/>
    </source>
</evidence>
<evidence type="ECO:0000256" key="5">
    <source>
        <dbReference type="ARBA" id="ARBA00023180"/>
    </source>
</evidence>
<feature type="domain" description="Lipid-binding serum glycoprotein C-terminal" evidence="9">
    <location>
        <begin position="250"/>
        <end position="434"/>
    </location>
</feature>
<comment type="caution">
    <text evidence="10">The sequence shown here is derived from an EMBL/GenBank/DDBJ whole genome shotgun (WGS) entry which is preliminary data.</text>
</comment>
<dbReference type="FunFam" id="3.15.10.10:FF:000001">
    <property type="entry name" value="phospholipid transfer protein-like"/>
    <property type="match status" value="1"/>
</dbReference>
<evidence type="ECO:0000313" key="11">
    <source>
        <dbReference type="Proteomes" id="UP000796761"/>
    </source>
</evidence>
<dbReference type="Pfam" id="PF01273">
    <property type="entry name" value="LBP_BPI_CETP"/>
    <property type="match status" value="1"/>
</dbReference>
<name>A0A8K1LNH0_9PASS</name>
<dbReference type="Gene3D" id="3.15.20.10">
    <property type="entry name" value="Bactericidal permeability-increasing protein, domain 2"/>
    <property type="match status" value="1"/>
</dbReference>
<dbReference type="CDD" id="cd00025">
    <property type="entry name" value="BPI1"/>
    <property type="match status" value="1"/>
</dbReference>
<dbReference type="InterPro" id="IPR001124">
    <property type="entry name" value="Lipid-bd_serum_glycop_C"/>
</dbReference>
<organism evidence="10 11">
    <name type="scientific">Zosterops borbonicus</name>
    <dbReference type="NCBI Taxonomy" id="364589"/>
    <lineage>
        <taxon>Eukaryota</taxon>
        <taxon>Metazoa</taxon>
        <taxon>Chordata</taxon>
        <taxon>Craniata</taxon>
        <taxon>Vertebrata</taxon>
        <taxon>Euteleostomi</taxon>
        <taxon>Archelosauria</taxon>
        <taxon>Archosauria</taxon>
        <taxon>Dinosauria</taxon>
        <taxon>Saurischia</taxon>
        <taxon>Theropoda</taxon>
        <taxon>Coelurosauria</taxon>
        <taxon>Aves</taxon>
        <taxon>Neognathae</taxon>
        <taxon>Neoaves</taxon>
        <taxon>Telluraves</taxon>
        <taxon>Australaves</taxon>
        <taxon>Passeriformes</taxon>
        <taxon>Sylvioidea</taxon>
        <taxon>Zosteropidae</taxon>
        <taxon>Zosterops</taxon>
    </lineage>
</organism>
<keyword evidence="4" id="KW-1015">Disulfide bond</keyword>
<accession>A0A8K1LNH0</accession>
<reference evidence="10" key="1">
    <citation type="submission" date="2019-04" db="EMBL/GenBank/DDBJ databases">
        <title>Genome assembly of Zosterops borbonicus 15179.</title>
        <authorList>
            <person name="Leroy T."/>
            <person name="Anselmetti Y."/>
            <person name="Tilak M.-K."/>
            <person name="Nabholz B."/>
        </authorList>
    </citation>
    <scope>NUCLEOTIDE SEQUENCE</scope>
    <source>
        <strain evidence="10">HGM_15179</strain>
        <tissue evidence="10">Muscle</tissue>
    </source>
</reference>
<dbReference type="Proteomes" id="UP000796761">
    <property type="component" value="Unassembled WGS sequence"/>
</dbReference>
<dbReference type="EMBL" id="SWJQ01000138">
    <property type="protein sequence ID" value="TRZ20780.1"/>
    <property type="molecule type" value="Genomic_DNA"/>
</dbReference>
<dbReference type="GO" id="GO:0035627">
    <property type="term" value="P:ceramide transport"/>
    <property type="evidence" value="ECO:0007669"/>
    <property type="project" value="TreeGrafter"/>
</dbReference>
<feature type="compositionally biased region" description="Low complexity" evidence="6">
    <location>
        <begin position="459"/>
        <end position="477"/>
    </location>
</feature>
<dbReference type="InterPro" id="IPR017943">
    <property type="entry name" value="Bactericidal_perm-incr_a/b_dom"/>
</dbReference>
<evidence type="ECO:0000313" key="10">
    <source>
        <dbReference type="EMBL" id="TRZ20780.1"/>
    </source>
</evidence>
<protein>
    <recommendedName>
        <fullName evidence="12">PLTP protein</fullName>
    </recommendedName>
</protein>